<keyword evidence="1" id="KW-0812">Transmembrane</keyword>
<protein>
    <recommendedName>
        <fullName evidence="2">t-SNARE coiled-coil homology domain-containing protein</fullName>
    </recommendedName>
</protein>
<dbReference type="InterPro" id="IPR000727">
    <property type="entry name" value="T_SNARE_dom"/>
</dbReference>
<dbReference type="VEuPathDB" id="FungiDB:HGUI_00367"/>
<sequence length="267" mass="31367">MSFLDLEQGTTYKDESNIEDDENQILYNIILKLTTTINLMNKFLKTSNNNKNEDINKIDRSIVDCDESIEIYNNSLISRTNNTKVRYKLEHDLKEIIKNYEPIKKNYYQKKIDLNKDKSYGSIEDEPTYQSILDDGNQNDSELLIQEEIDSYRQKQLQMNAQDDELDQRDLDVHNLRVQNHAESVNRIQRQVVEVNQIFHNLNDLIARQNNKVLTIEDNLQSFHDDALNSDQQLKNANKALQKRGRCWLIFLVSASLFIILLLIITL</sequence>
<keyword evidence="1" id="KW-1133">Transmembrane helix</keyword>
<evidence type="ECO:0000313" key="3">
    <source>
        <dbReference type="EMBL" id="SGZ38167.1"/>
    </source>
</evidence>
<evidence type="ECO:0000256" key="1">
    <source>
        <dbReference type="SAM" id="Phobius"/>
    </source>
</evidence>
<accession>A0A1L0CTW2</accession>
<dbReference type="SUPFAM" id="SSF47661">
    <property type="entry name" value="t-snare proteins"/>
    <property type="match status" value="1"/>
</dbReference>
<dbReference type="EMBL" id="FQNF01000004">
    <property type="protein sequence ID" value="SGZ38167.1"/>
    <property type="molecule type" value="Genomic_DNA"/>
</dbReference>
<dbReference type="GO" id="GO:0005484">
    <property type="term" value="F:SNAP receptor activity"/>
    <property type="evidence" value="ECO:0007669"/>
    <property type="project" value="UniProtKB-ARBA"/>
</dbReference>
<name>A0A1L0CTW2_9ASCO</name>
<keyword evidence="1" id="KW-0472">Membrane</keyword>
<proteinExistence type="predicted"/>
<dbReference type="Gene3D" id="1.20.5.110">
    <property type="match status" value="1"/>
</dbReference>
<keyword evidence="4" id="KW-1185">Reference proteome</keyword>
<organism evidence="3 4">
    <name type="scientific">Hanseniaspora guilliermondii</name>
    <dbReference type="NCBI Taxonomy" id="56406"/>
    <lineage>
        <taxon>Eukaryota</taxon>
        <taxon>Fungi</taxon>
        <taxon>Dikarya</taxon>
        <taxon>Ascomycota</taxon>
        <taxon>Saccharomycotina</taxon>
        <taxon>Saccharomycetes</taxon>
        <taxon>Saccharomycodales</taxon>
        <taxon>Saccharomycodaceae</taxon>
        <taxon>Hanseniaspora</taxon>
    </lineage>
</organism>
<dbReference type="GO" id="GO:0016192">
    <property type="term" value="P:vesicle-mediated transport"/>
    <property type="evidence" value="ECO:0007669"/>
    <property type="project" value="InterPro"/>
</dbReference>
<dbReference type="Proteomes" id="UP000183365">
    <property type="component" value="Unassembled WGS sequence"/>
</dbReference>
<dbReference type="SMART" id="SM00397">
    <property type="entry name" value="t_SNARE"/>
    <property type="match status" value="1"/>
</dbReference>
<reference evidence="4" key="1">
    <citation type="submission" date="2016-11" db="EMBL/GenBank/DDBJ databases">
        <authorList>
            <person name="Guldener U."/>
        </authorList>
    </citation>
    <scope>NUCLEOTIDE SEQUENCE [LARGE SCALE GENOMIC DNA]</scope>
</reference>
<dbReference type="OrthoDB" id="364348at2759"/>
<dbReference type="PROSITE" id="PS50192">
    <property type="entry name" value="T_SNARE"/>
    <property type="match status" value="1"/>
</dbReference>
<feature type="domain" description="T-SNARE coiled-coil homology" evidence="2">
    <location>
        <begin position="175"/>
        <end position="237"/>
    </location>
</feature>
<evidence type="ECO:0000259" key="2">
    <source>
        <dbReference type="PROSITE" id="PS50192"/>
    </source>
</evidence>
<feature type="transmembrane region" description="Helical" evidence="1">
    <location>
        <begin position="247"/>
        <end position="265"/>
    </location>
</feature>
<gene>
    <name evidence="3" type="ORF">HGUI_00367</name>
</gene>
<dbReference type="GO" id="GO:0016020">
    <property type="term" value="C:membrane"/>
    <property type="evidence" value="ECO:0007669"/>
    <property type="project" value="InterPro"/>
</dbReference>
<dbReference type="AlphaFoldDB" id="A0A1L0CTW2"/>
<evidence type="ECO:0000313" key="4">
    <source>
        <dbReference type="Proteomes" id="UP000183365"/>
    </source>
</evidence>
<dbReference type="InterPro" id="IPR010989">
    <property type="entry name" value="SNARE"/>
</dbReference>